<dbReference type="InterPro" id="IPR003593">
    <property type="entry name" value="AAA+_ATPase"/>
</dbReference>
<keyword evidence="3 10" id="KW-0812">Transmembrane</keyword>
<sequence>MSAFQSLISLLSSAGVRRRQVLAAVALSTATLCSALGLTVLSGWLITRAWQMPPVLDLSVAITAVRALGISRGALRYVDRLYAHRIALRAESRLRCVLFDASRPGTSVSVRDADVQRMTDALVRSLVPFGTAAVMSAIAVAWAALLQPWAAIILLAAFVVRGVLAPMLAARSARAVEQVRDLNVVEEALGRLTRDRAEYTLAGRLGALEGEASQASRKAADSTQRALSLTAASRALGTLAQGLAIAGVAWVGLNTYADDPMWLGMLVLIPLASFEAHGGLDQAAVHLDEASRTAVRVSGALHEEPALGPAPRVLDVSAENLLCAYGERRWTLDAPFGSRIILRGPSGMGKSTLLRTLAGELPARDGRVRPSALARYHSEDEWVFATTIRENLLLAKPDATDAELEAVLDAVGLGLPLDLLLEDGAGSLSSGQRRRLLLARALISDAPILLLDEPTEHIAEEDARELLAMLQAPRLPGTLEDRTIIAVTHLEDSDVSRETSTSL</sequence>
<evidence type="ECO:0000313" key="13">
    <source>
        <dbReference type="EMBL" id="AHI23951.1"/>
    </source>
</evidence>
<evidence type="ECO:0000259" key="12">
    <source>
        <dbReference type="PROSITE" id="PS50929"/>
    </source>
</evidence>
<dbReference type="EMBL" id="CP004353">
    <property type="protein sequence ID" value="AHI23951.1"/>
    <property type="molecule type" value="Genomic_DNA"/>
</dbReference>
<comment type="similarity">
    <text evidence="9">Belongs to the ABC transporter superfamily. Siderophore-Fe(3+) uptake transporter (SIUT) (TC 3.A.1.21) family.</text>
</comment>
<evidence type="ECO:0000256" key="9">
    <source>
        <dbReference type="ARBA" id="ARBA00023455"/>
    </source>
</evidence>
<dbReference type="Gene3D" id="3.40.50.300">
    <property type="entry name" value="P-loop containing nucleotide triphosphate hydrolases"/>
    <property type="match status" value="1"/>
</dbReference>
<keyword evidence="2" id="KW-1003">Cell membrane</keyword>
<protein>
    <submittedName>
        <fullName evidence="13">ATP-binding/permease protein cydC</fullName>
    </submittedName>
</protein>
<dbReference type="SUPFAM" id="SSF52540">
    <property type="entry name" value="P-loop containing nucleoside triphosphate hydrolases"/>
    <property type="match status" value="1"/>
</dbReference>
<keyword evidence="7 10" id="KW-1133">Transmembrane helix</keyword>
<evidence type="ECO:0000256" key="10">
    <source>
        <dbReference type="SAM" id="Phobius"/>
    </source>
</evidence>
<dbReference type="PROSITE" id="PS50893">
    <property type="entry name" value="ABC_TRANSPORTER_2"/>
    <property type="match status" value="1"/>
</dbReference>
<proteinExistence type="inferred from homology"/>
<evidence type="ECO:0000256" key="5">
    <source>
        <dbReference type="ARBA" id="ARBA00022840"/>
    </source>
</evidence>
<keyword evidence="14" id="KW-1185">Reference proteome</keyword>
<name>W5Y3Y2_9CORY</name>
<evidence type="ECO:0000256" key="3">
    <source>
        <dbReference type="ARBA" id="ARBA00022692"/>
    </source>
</evidence>
<dbReference type="Proteomes" id="UP000019222">
    <property type="component" value="Chromosome"/>
</dbReference>
<keyword evidence="2" id="KW-0997">Cell inner membrane</keyword>
<keyword evidence="8 10" id="KW-0472">Membrane</keyword>
<gene>
    <name evidence="13" type="ORF">B843_12875</name>
</gene>
<dbReference type="Pfam" id="PF00005">
    <property type="entry name" value="ABC_tran"/>
    <property type="match status" value="1"/>
</dbReference>
<feature type="transmembrane region" description="Helical" evidence="10">
    <location>
        <begin position="21"/>
        <end position="46"/>
    </location>
</feature>
<dbReference type="InterPro" id="IPR027417">
    <property type="entry name" value="P-loop_NTPase"/>
</dbReference>
<dbReference type="KEGG" id="cvt:B843_12875"/>
<dbReference type="Gene3D" id="1.20.1560.10">
    <property type="entry name" value="ABC transporter type 1, transmembrane domain"/>
    <property type="match status" value="1"/>
</dbReference>
<dbReference type="GO" id="GO:0005524">
    <property type="term" value="F:ATP binding"/>
    <property type="evidence" value="ECO:0007669"/>
    <property type="project" value="UniProtKB-KW"/>
</dbReference>
<dbReference type="GO" id="GO:0045454">
    <property type="term" value="P:cell redox homeostasis"/>
    <property type="evidence" value="ECO:0007669"/>
    <property type="project" value="InterPro"/>
</dbReference>
<feature type="transmembrane region" description="Helical" evidence="10">
    <location>
        <begin position="58"/>
        <end position="75"/>
    </location>
</feature>
<comment type="subcellular location">
    <subcellularLocation>
        <location evidence="1">Cell inner membrane</location>
        <topology evidence="1">Multi-pass membrane protein</topology>
    </subcellularLocation>
</comment>
<feature type="domain" description="ABC transporter" evidence="11">
    <location>
        <begin position="311"/>
        <end position="503"/>
    </location>
</feature>
<evidence type="ECO:0000256" key="6">
    <source>
        <dbReference type="ARBA" id="ARBA00022967"/>
    </source>
</evidence>
<dbReference type="NCBIfam" id="TIGR02868">
    <property type="entry name" value="CydC"/>
    <property type="match status" value="1"/>
</dbReference>
<dbReference type="GO" id="GO:0016887">
    <property type="term" value="F:ATP hydrolysis activity"/>
    <property type="evidence" value="ECO:0007669"/>
    <property type="project" value="InterPro"/>
</dbReference>
<reference evidence="13 14" key="1">
    <citation type="submission" date="2013-02" db="EMBL/GenBank/DDBJ databases">
        <title>The complete genome sequence of Corynebacterium vitaeruminis DSM 20294.</title>
        <authorList>
            <person name="Ruckert C."/>
            <person name="Albersmeier A."/>
            <person name="Kalinowski J."/>
        </authorList>
    </citation>
    <scope>NUCLEOTIDE SEQUENCE [LARGE SCALE GENOMIC DNA]</scope>
    <source>
        <strain evidence="14">ATCC 10234</strain>
    </source>
</reference>
<feature type="domain" description="ABC transmembrane type-1" evidence="12">
    <location>
        <begin position="22"/>
        <end position="292"/>
    </location>
</feature>
<evidence type="ECO:0000259" key="11">
    <source>
        <dbReference type="PROSITE" id="PS50893"/>
    </source>
</evidence>
<feature type="transmembrane region" description="Helical" evidence="10">
    <location>
        <begin position="149"/>
        <end position="170"/>
    </location>
</feature>
<dbReference type="InterPro" id="IPR039421">
    <property type="entry name" value="Type_1_exporter"/>
</dbReference>
<evidence type="ECO:0000256" key="1">
    <source>
        <dbReference type="ARBA" id="ARBA00004429"/>
    </source>
</evidence>
<dbReference type="GO" id="GO:0034040">
    <property type="term" value="F:ATPase-coupled lipid transmembrane transporter activity"/>
    <property type="evidence" value="ECO:0007669"/>
    <property type="project" value="TreeGrafter"/>
</dbReference>
<evidence type="ECO:0000256" key="2">
    <source>
        <dbReference type="ARBA" id="ARBA00022519"/>
    </source>
</evidence>
<dbReference type="InterPro" id="IPR014223">
    <property type="entry name" value="ABC_CydC/D"/>
</dbReference>
<dbReference type="SUPFAM" id="SSF90123">
    <property type="entry name" value="ABC transporter transmembrane region"/>
    <property type="match status" value="1"/>
</dbReference>
<evidence type="ECO:0000256" key="8">
    <source>
        <dbReference type="ARBA" id="ARBA00023136"/>
    </source>
</evidence>
<dbReference type="PANTHER" id="PTHR24221">
    <property type="entry name" value="ATP-BINDING CASSETTE SUB-FAMILY B"/>
    <property type="match status" value="1"/>
</dbReference>
<keyword evidence="5 13" id="KW-0067">ATP-binding</keyword>
<dbReference type="InterPro" id="IPR017871">
    <property type="entry name" value="ABC_transporter-like_CS"/>
</dbReference>
<dbReference type="RefSeq" id="WP_038595603.1">
    <property type="nucleotide sequence ID" value="NZ_CP004353.1"/>
</dbReference>
<dbReference type="PATRIC" id="fig|1224164.3.peg.2599"/>
<evidence type="ECO:0000256" key="7">
    <source>
        <dbReference type="ARBA" id="ARBA00022989"/>
    </source>
</evidence>
<keyword evidence="6" id="KW-1278">Translocase</keyword>
<accession>W5Y3Y2</accession>
<dbReference type="PROSITE" id="PS50929">
    <property type="entry name" value="ABC_TM1F"/>
    <property type="match status" value="1"/>
</dbReference>
<dbReference type="eggNOG" id="COG4987">
    <property type="taxonomic scope" value="Bacteria"/>
</dbReference>
<dbReference type="SMART" id="SM00382">
    <property type="entry name" value="AAA"/>
    <property type="match status" value="1"/>
</dbReference>
<dbReference type="HOGENOM" id="CLU_000604_84_9_11"/>
<dbReference type="PROSITE" id="PS00211">
    <property type="entry name" value="ABC_TRANSPORTER_1"/>
    <property type="match status" value="1"/>
</dbReference>
<dbReference type="GO" id="GO:0005886">
    <property type="term" value="C:plasma membrane"/>
    <property type="evidence" value="ECO:0007669"/>
    <property type="project" value="UniProtKB-SubCell"/>
</dbReference>
<evidence type="ECO:0000256" key="4">
    <source>
        <dbReference type="ARBA" id="ARBA00022741"/>
    </source>
</evidence>
<dbReference type="AlphaFoldDB" id="W5Y3Y2"/>
<dbReference type="GO" id="GO:0034775">
    <property type="term" value="P:glutathione transmembrane transport"/>
    <property type="evidence" value="ECO:0007669"/>
    <property type="project" value="InterPro"/>
</dbReference>
<dbReference type="STRING" id="1224164.B843_12875"/>
<organism evidence="13 14">
    <name type="scientific">Corynebacterium vitaeruminis DSM 20294</name>
    <dbReference type="NCBI Taxonomy" id="1224164"/>
    <lineage>
        <taxon>Bacteria</taxon>
        <taxon>Bacillati</taxon>
        <taxon>Actinomycetota</taxon>
        <taxon>Actinomycetes</taxon>
        <taxon>Mycobacteriales</taxon>
        <taxon>Corynebacteriaceae</taxon>
        <taxon>Corynebacterium</taxon>
    </lineage>
</organism>
<evidence type="ECO:0000313" key="14">
    <source>
        <dbReference type="Proteomes" id="UP000019222"/>
    </source>
</evidence>
<dbReference type="InterPro" id="IPR036640">
    <property type="entry name" value="ABC1_TM_sf"/>
</dbReference>
<dbReference type="InterPro" id="IPR011527">
    <property type="entry name" value="ABC1_TM_dom"/>
</dbReference>
<dbReference type="InterPro" id="IPR003439">
    <property type="entry name" value="ABC_transporter-like_ATP-bd"/>
</dbReference>
<keyword evidence="4" id="KW-0547">Nucleotide-binding</keyword>
<dbReference type="PANTHER" id="PTHR24221:SF654">
    <property type="entry name" value="ATP-BINDING CASSETTE SUB-FAMILY B MEMBER 6"/>
    <property type="match status" value="1"/>
</dbReference>
<feature type="transmembrane region" description="Helical" evidence="10">
    <location>
        <begin position="121"/>
        <end position="143"/>
    </location>
</feature>
<dbReference type="GO" id="GO:0140359">
    <property type="term" value="F:ABC-type transporter activity"/>
    <property type="evidence" value="ECO:0007669"/>
    <property type="project" value="InterPro"/>
</dbReference>